<feature type="signal peptide" evidence="7">
    <location>
        <begin position="1"/>
        <end position="25"/>
    </location>
</feature>
<accession>A0ABV4D9X7</accession>
<dbReference type="Pfam" id="PF07581">
    <property type="entry name" value="Glug"/>
    <property type="match status" value="1"/>
</dbReference>
<feature type="domain" description="Gram-positive cocci surface proteins LPxTG" evidence="8">
    <location>
        <begin position="1067"/>
        <end position="1101"/>
    </location>
</feature>
<feature type="chain" id="PRO_5047537546" evidence="7">
    <location>
        <begin position="26"/>
        <end position="1108"/>
    </location>
</feature>
<dbReference type="EMBL" id="JBCLSQ010000010">
    <property type="protein sequence ID" value="MEY8537864.1"/>
    <property type="molecule type" value="Genomic_DNA"/>
</dbReference>
<keyword evidence="6" id="KW-0472">Membrane</keyword>
<sequence length="1108" mass="114697">MKKEKILSGLLLTTLILGQTVSVFATGQDILQNQVQNEAAEPTEKDDNAQSEKAEVVETETESAAAVPKEKEDVEESQEVKAEAVEISAYAAGTGTETDPYQIANEAQLNQIRDDLPNSGTEGIYYKLTASFPLTSPWIPIGDSSAGYFRGHFDGNNQTISNLSVNSDSYLGLFGIAENASFKNLTIGAAAVSGSTELGILAGRLTGSQVTNVHVSGTVTGTSSEIGGLIGLSRNTAVATSSANVTVSGSGRYVGGLIGHNQEDLARPGASTITDTTSSGSVQGTTAIDPGDSTSGSFSVGGLIGFNERANVINSSSSATVSNVAFATGGLIGENISTHAGEGLDTNRGQVLYSSATGNVSGTGQGTDQLSERVGGLIGQNGDIGGSATGRVGGNVIGSSATGRVSSTGQHAGGLIGFNAAEGKVIENSHYSSSNSVEGLNDVGGLIGNNRYADVKNTSAAAVVSAYDTSAAQDQADIAGKYVGGLIGRNSESLVEQSRATGGVSGQDYVAGLIGATGPASTGSTERTTVSSSWASGAVTGRGNYIGGLIGRTAHTTTSNSFATGNVSAPTSGSYEEGYQVGGLVGQAGTGSILEQNYATGNVTAQSQVGGLIGRLENSTLSRNWAKGDVTAANNAGGLIGNSYGSTQLSQVNDAYAIGDVTATGNNVGGLIGSMSPTSFSPGSYGTTVVNAYASGDVTGASNVGGLIGGSDFAATLSNAVAIGQVTGTGQVGGVVGNATHITMSDIYRWDYMQVNGEVLDRHINNASEKDGGLASARELRMENSYVNLTWVMGTAWKWSTVSGNPAQITSPIQHWPVLGFGPEEDTFPHYSIAGTDKGTKMYDGEEVVRDSKSLFTPEYAQLNEFDYTLNGQPLNLENKLVLADDVALHEIRAVSKLTPLQTSTGHRQDSGNFPGRLAAQADYEITPRPLLYTDKVWLERQYNGQATMNLQNSRLTSEDWTALAFDHEALTRAEVPGVISGDEVRLNANTDFQHLLSGNHSLDGVNASAEVGEGVLLHNLTPEQMAQIFSLAGSDAHNYTLKTLENVNTRVTAKDEKVPESSEGKAKEKEILPATGEAANIAFLTLGFAAVFTALMLWFKHHLAQRK</sequence>
<dbReference type="NCBIfam" id="TIGR01167">
    <property type="entry name" value="LPXTG_anchor"/>
    <property type="match status" value="1"/>
</dbReference>
<evidence type="ECO:0000256" key="5">
    <source>
        <dbReference type="SAM" id="MobiDB-lite"/>
    </source>
</evidence>
<reference evidence="10 11" key="1">
    <citation type="submission" date="2024-03" db="EMBL/GenBank/DDBJ databases">
        <title>Mouse gut bacterial collection (mGBC) of GemPharmatech.</title>
        <authorList>
            <person name="He Y."/>
            <person name="Dong L."/>
            <person name="Wu D."/>
            <person name="Gao X."/>
            <person name="Lin Z."/>
        </authorList>
    </citation>
    <scope>NUCLEOTIDE SEQUENCE [LARGE SCALE GENOMIC DNA]</scope>
    <source>
        <strain evidence="10 11">20-218</strain>
    </source>
</reference>
<feature type="region of interest" description="Disordered" evidence="5">
    <location>
        <begin position="267"/>
        <end position="293"/>
    </location>
</feature>
<proteinExistence type="predicted"/>
<evidence type="ECO:0000256" key="4">
    <source>
        <dbReference type="ARBA" id="ARBA00023088"/>
    </source>
</evidence>
<evidence type="ECO:0000256" key="3">
    <source>
        <dbReference type="ARBA" id="ARBA00022729"/>
    </source>
</evidence>
<feature type="compositionally biased region" description="Polar residues" evidence="5">
    <location>
        <begin position="271"/>
        <end position="293"/>
    </location>
</feature>
<dbReference type="InterPro" id="IPR019931">
    <property type="entry name" value="LPXTG_anchor"/>
</dbReference>
<keyword evidence="6" id="KW-0812">Transmembrane</keyword>
<comment type="caution">
    <text evidence="10">The sequence shown here is derived from an EMBL/GenBank/DDBJ whole genome shotgun (WGS) entry which is preliminary data.</text>
</comment>
<feature type="region of interest" description="Disordered" evidence="5">
    <location>
        <begin position="35"/>
        <end position="76"/>
    </location>
</feature>
<organism evidence="10 11">
    <name type="scientific">Lactococcus muris</name>
    <dbReference type="NCBI Taxonomy" id="2941330"/>
    <lineage>
        <taxon>Bacteria</taxon>
        <taxon>Bacillati</taxon>
        <taxon>Bacillota</taxon>
        <taxon>Bacilli</taxon>
        <taxon>Lactobacillales</taxon>
        <taxon>Streptococcaceae</taxon>
        <taxon>Lactococcus</taxon>
    </lineage>
</organism>
<evidence type="ECO:0000313" key="10">
    <source>
        <dbReference type="EMBL" id="MEY8537864.1"/>
    </source>
</evidence>
<evidence type="ECO:0000256" key="7">
    <source>
        <dbReference type="SAM" id="SignalP"/>
    </source>
</evidence>
<evidence type="ECO:0000259" key="8">
    <source>
        <dbReference type="Pfam" id="PF00746"/>
    </source>
</evidence>
<evidence type="ECO:0000313" key="11">
    <source>
        <dbReference type="Proteomes" id="UP001565242"/>
    </source>
</evidence>
<name>A0ABV4D9X7_9LACT</name>
<feature type="domain" description="GLUG" evidence="9">
    <location>
        <begin position="296"/>
        <end position="322"/>
    </location>
</feature>
<feature type="compositionally biased region" description="Basic and acidic residues" evidence="5">
    <location>
        <begin position="42"/>
        <end position="56"/>
    </location>
</feature>
<dbReference type="Pfam" id="PF00746">
    <property type="entry name" value="Gram_pos_anchor"/>
    <property type="match status" value="1"/>
</dbReference>
<keyword evidence="3 7" id="KW-0732">Signal</keyword>
<evidence type="ECO:0000256" key="1">
    <source>
        <dbReference type="ARBA" id="ARBA00022512"/>
    </source>
</evidence>
<dbReference type="InterPro" id="IPR011493">
    <property type="entry name" value="GLUG"/>
</dbReference>
<feature type="transmembrane region" description="Helical" evidence="6">
    <location>
        <begin position="1079"/>
        <end position="1100"/>
    </location>
</feature>
<keyword evidence="4" id="KW-0572">Peptidoglycan-anchor</keyword>
<keyword evidence="11" id="KW-1185">Reference proteome</keyword>
<evidence type="ECO:0000256" key="2">
    <source>
        <dbReference type="ARBA" id="ARBA00022525"/>
    </source>
</evidence>
<dbReference type="RefSeq" id="WP_369918111.1">
    <property type="nucleotide sequence ID" value="NZ_JBCLSQ010000010.1"/>
</dbReference>
<protein>
    <submittedName>
        <fullName evidence="10">GLUG motif-containing protein</fullName>
    </submittedName>
</protein>
<keyword evidence="6" id="KW-1133">Transmembrane helix</keyword>
<evidence type="ECO:0000259" key="9">
    <source>
        <dbReference type="Pfam" id="PF07581"/>
    </source>
</evidence>
<dbReference type="Proteomes" id="UP001565242">
    <property type="component" value="Unassembled WGS sequence"/>
</dbReference>
<gene>
    <name evidence="10" type="ORF">AALM99_05335</name>
</gene>
<evidence type="ECO:0000256" key="6">
    <source>
        <dbReference type="SAM" id="Phobius"/>
    </source>
</evidence>
<dbReference type="Gene3D" id="2.160.20.110">
    <property type="match status" value="3"/>
</dbReference>
<keyword evidence="2" id="KW-0964">Secreted</keyword>
<keyword evidence="1" id="KW-0134">Cell wall</keyword>